<dbReference type="InterPro" id="IPR000701">
    <property type="entry name" value="SuccDH_FuR_B_TM-su"/>
</dbReference>
<accession>A0A6A0H7W0</accession>
<dbReference type="CDD" id="cd03499">
    <property type="entry name" value="SQR_TypeC_SdhC"/>
    <property type="match status" value="1"/>
</dbReference>
<keyword evidence="6" id="KW-0408">Iron</keyword>
<reference evidence="9" key="1">
    <citation type="submission" date="2014-08" db="EMBL/GenBank/DDBJ databases">
        <authorList>
            <person name="Murali S."/>
            <person name="Richards S."/>
            <person name="Bandaranaike D."/>
            <person name="Bellair M."/>
            <person name="Blankenburg K."/>
            <person name="Chao H."/>
            <person name="Dinh H."/>
            <person name="Doddapaneni H."/>
            <person name="Dugan-Rocha S."/>
            <person name="Elkadiri S."/>
            <person name="Gnanaolivu R."/>
            <person name="Hughes D."/>
            <person name="Lee S."/>
            <person name="Li M."/>
            <person name="Ming W."/>
            <person name="Munidasa M."/>
            <person name="Muniz J."/>
            <person name="Nguyen L."/>
            <person name="Osuji N."/>
            <person name="Pu L.-L."/>
            <person name="Puazo M."/>
            <person name="Skinner E."/>
            <person name="Qu C."/>
            <person name="Quiroz J."/>
            <person name="Raj R."/>
            <person name="Weissenberger G."/>
            <person name="Xin Y."/>
            <person name="Zou X."/>
            <person name="Han Y."/>
            <person name="Worley K."/>
            <person name="Muzny D."/>
            <person name="Gibbs R."/>
        </authorList>
    </citation>
    <scope>NUCLEOTIDE SEQUENCE</scope>
    <source>
        <strain evidence="9">HAZT.00-mixed</strain>
        <tissue evidence="9">Whole organism</tissue>
    </source>
</reference>
<dbReference type="GO" id="GO:0009055">
    <property type="term" value="F:electron transfer activity"/>
    <property type="evidence" value="ECO:0007669"/>
    <property type="project" value="InterPro"/>
</dbReference>
<dbReference type="InterPro" id="IPR034804">
    <property type="entry name" value="SQR/QFR_C/D"/>
</dbReference>
<proteinExistence type="predicted"/>
<dbReference type="GO" id="GO:0046872">
    <property type="term" value="F:metal ion binding"/>
    <property type="evidence" value="ECO:0007669"/>
    <property type="project" value="UniProtKB-KW"/>
</dbReference>
<dbReference type="Proteomes" id="UP000711488">
    <property type="component" value="Unassembled WGS sequence"/>
</dbReference>
<dbReference type="GO" id="GO:0005739">
    <property type="term" value="C:mitochondrion"/>
    <property type="evidence" value="ECO:0007669"/>
    <property type="project" value="GOC"/>
</dbReference>
<protein>
    <recommendedName>
        <fullName evidence="10">Succinate dehydrogenase cytochrome b560 subunit, mitochondrial</fullName>
    </recommendedName>
</protein>
<dbReference type="Gene3D" id="1.20.1300.10">
    <property type="entry name" value="Fumarate reductase/succinate dehydrogenase, transmembrane subunit"/>
    <property type="match status" value="1"/>
</dbReference>
<dbReference type="PROSITE" id="PS01000">
    <property type="entry name" value="SDH_CYT_1"/>
    <property type="match status" value="1"/>
</dbReference>
<organism evidence="9">
    <name type="scientific">Hyalella azteca</name>
    <name type="common">Amphipod</name>
    <dbReference type="NCBI Taxonomy" id="294128"/>
    <lineage>
        <taxon>Eukaryota</taxon>
        <taxon>Metazoa</taxon>
        <taxon>Ecdysozoa</taxon>
        <taxon>Arthropoda</taxon>
        <taxon>Crustacea</taxon>
        <taxon>Multicrustacea</taxon>
        <taxon>Malacostraca</taxon>
        <taxon>Eumalacostraca</taxon>
        <taxon>Peracarida</taxon>
        <taxon>Amphipoda</taxon>
        <taxon>Senticaudata</taxon>
        <taxon>Talitrida</taxon>
        <taxon>Talitroidea</taxon>
        <taxon>Hyalellidae</taxon>
        <taxon>Hyalella</taxon>
    </lineage>
</organism>
<gene>
    <name evidence="9" type="ORF">HAZT_HAZT002968</name>
</gene>
<dbReference type="Pfam" id="PF01127">
    <property type="entry name" value="Sdh_cyt"/>
    <property type="match status" value="1"/>
</dbReference>
<keyword evidence="7" id="KW-0472">Membrane</keyword>
<name>A0A6A0H7W0_HYAAZ</name>
<dbReference type="EMBL" id="JQDR03004913">
    <property type="protein sequence ID" value="KAA0201836.1"/>
    <property type="molecule type" value="Genomic_DNA"/>
</dbReference>
<reference evidence="9" key="2">
    <citation type="journal article" date="2018" name="Environ. Sci. Technol.">
        <title>The Toxicogenome of Hyalella azteca: A Model for Sediment Ecotoxicology and Evolutionary Toxicology.</title>
        <authorList>
            <person name="Poynton H.C."/>
            <person name="Hasenbein S."/>
            <person name="Benoit J.B."/>
            <person name="Sepulveda M.S."/>
            <person name="Poelchau M.F."/>
            <person name="Hughes D.S.T."/>
            <person name="Murali S.C."/>
            <person name="Chen S."/>
            <person name="Glastad K.M."/>
            <person name="Goodisman M.A.D."/>
            <person name="Werren J.H."/>
            <person name="Vineis J.H."/>
            <person name="Bowen J.L."/>
            <person name="Friedrich M."/>
            <person name="Jones J."/>
            <person name="Robertson H.M."/>
            <person name="Feyereisen R."/>
            <person name="Mechler-Hickson A."/>
            <person name="Mathers N."/>
            <person name="Lee C.E."/>
            <person name="Colbourne J.K."/>
            <person name="Biales A."/>
            <person name="Johnston J.S."/>
            <person name="Wellborn G.A."/>
            <person name="Rosendale A.J."/>
            <person name="Cridge A.G."/>
            <person name="Munoz-Torres M.C."/>
            <person name="Bain P.A."/>
            <person name="Manny A.R."/>
            <person name="Major K.M."/>
            <person name="Lambert F.N."/>
            <person name="Vulpe C.D."/>
            <person name="Tuck P."/>
            <person name="Blalock B.J."/>
            <person name="Lin Y.Y."/>
            <person name="Smith M.E."/>
            <person name="Ochoa-Acuna H."/>
            <person name="Chen M.M."/>
            <person name="Childers C.P."/>
            <person name="Qu J."/>
            <person name="Dugan S."/>
            <person name="Lee S.L."/>
            <person name="Chao H."/>
            <person name="Dinh H."/>
            <person name="Han Y."/>
            <person name="Doddapaneni H."/>
            <person name="Worley K.C."/>
            <person name="Muzny D.M."/>
            <person name="Gibbs R.A."/>
            <person name="Richards S."/>
        </authorList>
    </citation>
    <scope>NUCLEOTIDE SEQUENCE</scope>
    <source>
        <strain evidence="9">HAZT.00-mixed</strain>
        <tissue evidence="9">Whole organism</tissue>
    </source>
</reference>
<dbReference type="InterPro" id="IPR014314">
    <property type="entry name" value="Succ_DH_cytb556"/>
</dbReference>
<evidence type="ECO:0008006" key="10">
    <source>
        <dbReference type="Google" id="ProtNLM"/>
    </source>
</evidence>
<reference evidence="9" key="3">
    <citation type="submission" date="2019-06" db="EMBL/GenBank/DDBJ databases">
        <authorList>
            <person name="Poynton C."/>
            <person name="Hasenbein S."/>
            <person name="Benoit J.B."/>
            <person name="Sepulveda M.S."/>
            <person name="Poelchau M.F."/>
            <person name="Murali S.C."/>
            <person name="Chen S."/>
            <person name="Glastad K.M."/>
            <person name="Werren J.H."/>
            <person name="Vineis J.H."/>
            <person name="Bowen J.L."/>
            <person name="Friedrich M."/>
            <person name="Jones J."/>
            <person name="Robertson H.M."/>
            <person name="Feyereisen R."/>
            <person name="Mechler-Hickson A."/>
            <person name="Mathers N."/>
            <person name="Lee C.E."/>
            <person name="Colbourne J.K."/>
            <person name="Biales A."/>
            <person name="Johnston J.S."/>
            <person name="Wellborn G.A."/>
            <person name="Rosendale A.J."/>
            <person name="Cridge A.G."/>
            <person name="Munoz-Torres M.C."/>
            <person name="Bain P.A."/>
            <person name="Manny A.R."/>
            <person name="Major K.M."/>
            <person name="Lambert F.N."/>
            <person name="Vulpe C.D."/>
            <person name="Tuck P."/>
            <person name="Blalock B.J."/>
            <person name="Lin Y.-Y."/>
            <person name="Smith M.E."/>
            <person name="Ochoa-Acuna H."/>
            <person name="Chen M.-J.M."/>
            <person name="Childers C.P."/>
            <person name="Qu J."/>
            <person name="Dugan S."/>
            <person name="Lee S.L."/>
            <person name="Chao H."/>
            <person name="Dinh H."/>
            <person name="Han Y."/>
            <person name="Doddapaneni H."/>
            <person name="Worley K.C."/>
            <person name="Muzny D.M."/>
            <person name="Gibbs R.A."/>
            <person name="Richards S."/>
        </authorList>
    </citation>
    <scope>NUCLEOTIDE SEQUENCE</scope>
    <source>
        <strain evidence="9">HAZT.00-mixed</strain>
        <tissue evidence="9">Whole organism</tissue>
    </source>
</reference>
<keyword evidence="4" id="KW-0479">Metal-binding</keyword>
<evidence type="ECO:0000256" key="1">
    <source>
        <dbReference type="ARBA" id="ARBA00004141"/>
    </source>
</evidence>
<dbReference type="PANTHER" id="PTHR10978:SF5">
    <property type="entry name" value="SUCCINATE DEHYDROGENASE CYTOCHROME B560 SUBUNIT, MITOCHONDRIAL"/>
    <property type="match status" value="1"/>
</dbReference>
<evidence type="ECO:0000256" key="5">
    <source>
        <dbReference type="ARBA" id="ARBA00022989"/>
    </source>
</evidence>
<evidence type="ECO:0000256" key="4">
    <source>
        <dbReference type="ARBA" id="ARBA00022723"/>
    </source>
</evidence>
<keyword evidence="5" id="KW-1133">Transmembrane helix</keyword>
<dbReference type="OrthoDB" id="588261at2759"/>
<dbReference type="GO" id="GO:0006099">
    <property type="term" value="P:tricarboxylic acid cycle"/>
    <property type="evidence" value="ECO:0007669"/>
    <property type="project" value="InterPro"/>
</dbReference>
<evidence type="ECO:0000256" key="3">
    <source>
        <dbReference type="ARBA" id="ARBA00022692"/>
    </source>
</evidence>
<evidence type="ECO:0000256" key="7">
    <source>
        <dbReference type="ARBA" id="ARBA00023136"/>
    </source>
</evidence>
<evidence type="ECO:0000256" key="2">
    <source>
        <dbReference type="ARBA" id="ARBA00022617"/>
    </source>
</evidence>
<dbReference type="SUPFAM" id="SSF81343">
    <property type="entry name" value="Fumarate reductase respiratory complex transmembrane subunits"/>
    <property type="match status" value="1"/>
</dbReference>
<dbReference type="GO" id="GO:0006121">
    <property type="term" value="P:mitochondrial electron transport, succinate to ubiquinone"/>
    <property type="evidence" value="ECO:0007669"/>
    <property type="project" value="TreeGrafter"/>
</dbReference>
<comment type="caution">
    <text evidence="9">The sequence shown here is derived from an EMBL/GenBank/DDBJ whole genome shotgun (WGS) entry which is preliminary data.</text>
</comment>
<sequence>MYGDSAALRVAQVTGYTGTPPPTGALPPTGVSPPTGALPITEEYFSKNQRLGRPLSPHLSIYKPQLTSVLSISHRATGVLLSSLLSGFGIGVSIRLMEAGHKPYVLQL</sequence>
<evidence type="ECO:0000256" key="6">
    <source>
        <dbReference type="ARBA" id="ARBA00023004"/>
    </source>
</evidence>
<evidence type="ECO:0000256" key="8">
    <source>
        <dbReference type="SAM" id="MobiDB-lite"/>
    </source>
</evidence>
<keyword evidence="3" id="KW-0812">Transmembrane</keyword>
<evidence type="ECO:0000313" key="9">
    <source>
        <dbReference type="EMBL" id="KAA0201836.1"/>
    </source>
</evidence>
<feature type="region of interest" description="Disordered" evidence="8">
    <location>
        <begin position="13"/>
        <end position="33"/>
    </location>
</feature>
<dbReference type="AlphaFoldDB" id="A0A6A0H7W0"/>
<dbReference type="InterPro" id="IPR018495">
    <property type="entry name" value="Succ_DH_cyt_bsu_CS"/>
</dbReference>
<keyword evidence="2" id="KW-0349">Heme</keyword>
<dbReference type="GO" id="GO:0016020">
    <property type="term" value="C:membrane"/>
    <property type="evidence" value="ECO:0007669"/>
    <property type="project" value="UniProtKB-SubCell"/>
</dbReference>
<dbReference type="PANTHER" id="PTHR10978">
    <property type="entry name" value="SUCCINATE DEHYDROGENASE CYTOCHROME B560 SUBUNIT"/>
    <property type="match status" value="1"/>
</dbReference>
<comment type="subcellular location">
    <subcellularLocation>
        <location evidence="1">Membrane</location>
        <topology evidence="1">Multi-pass membrane protein</topology>
    </subcellularLocation>
</comment>